<organism evidence="1 2">
    <name type="scientific">Acidocella aminolytica 101 = DSM 11237</name>
    <dbReference type="NCBI Taxonomy" id="1120923"/>
    <lineage>
        <taxon>Bacteria</taxon>
        <taxon>Pseudomonadati</taxon>
        <taxon>Pseudomonadota</taxon>
        <taxon>Alphaproteobacteria</taxon>
        <taxon>Acetobacterales</taxon>
        <taxon>Acidocellaceae</taxon>
        <taxon>Acidocella</taxon>
    </lineage>
</organism>
<name>A0A0D6PIA6_9PROT</name>
<dbReference type="AlphaFoldDB" id="A0A0D6PIA6"/>
<evidence type="ECO:0000313" key="1">
    <source>
        <dbReference type="EMBL" id="GAN81510.1"/>
    </source>
</evidence>
<protein>
    <submittedName>
        <fullName evidence="1">Uncharacterized protein</fullName>
    </submittedName>
</protein>
<dbReference type="Proteomes" id="UP000032668">
    <property type="component" value="Unassembled WGS sequence"/>
</dbReference>
<dbReference type="EMBL" id="BANC01000096">
    <property type="protein sequence ID" value="GAN81510.1"/>
    <property type="molecule type" value="Genomic_DNA"/>
</dbReference>
<gene>
    <name evidence="1" type="ORF">Aam_098_002</name>
</gene>
<evidence type="ECO:0000313" key="2">
    <source>
        <dbReference type="Proteomes" id="UP000032668"/>
    </source>
</evidence>
<comment type="caution">
    <text evidence="1">The sequence shown here is derived from an EMBL/GenBank/DDBJ whole genome shotgun (WGS) entry which is preliminary data.</text>
</comment>
<dbReference type="RefSeq" id="WP_048879897.1">
    <property type="nucleotide sequence ID" value="NZ_BANC01000096.1"/>
</dbReference>
<proteinExistence type="predicted"/>
<dbReference type="STRING" id="1120923.SAMN02746095_03724"/>
<accession>A0A0D6PIA6</accession>
<keyword evidence="2" id="KW-1185">Reference proteome</keyword>
<dbReference type="OrthoDB" id="7362463at2"/>
<sequence>MKAVEPSGIDDPNEALWRDLLHALQHDDGAAAKEHLQAGFPIYYAKDDTPAGLLIKEHPDGRRELVRFDRAGDEVTRALKSRDRE</sequence>
<reference evidence="1 2" key="1">
    <citation type="submission" date="2012-11" db="EMBL/GenBank/DDBJ databases">
        <title>Whole genome sequence of Acidocella aminolytica 101 = DSM 11237.</title>
        <authorList>
            <person name="Azuma Y."/>
            <person name="Higashiura N."/>
            <person name="Hirakawa H."/>
            <person name="Matsushita K."/>
        </authorList>
    </citation>
    <scope>NUCLEOTIDE SEQUENCE [LARGE SCALE GENOMIC DNA]</scope>
    <source>
        <strain evidence="2">101 / DSM 11237</strain>
    </source>
</reference>